<evidence type="ECO:0000313" key="3">
    <source>
        <dbReference type="Proteomes" id="UP001595947"/>
    </source>
</evidence>
<reference evidence="3" key="1">
    <citation type="journal article" date="2019" name="Int. J. Syst. Evol. Microbiol.">
        <title>The Global Catalogue of Microorganisms (GCM) 10K type strain sequencing project: providing services to taxonomists for standard genome sequencing and annotation.</title>
        <authorList>
            <consortium name="The Broad Institute Genomics Platform"/>
            <consortium name="The Broad Institute Genome Sequencing Center for Infectious Disease"/>
            <person name="Wu L."/>
            <person name="Ma J."/>
        </authorList>
    </citation>
    <scope>NUCLEOTIDE SEQUENCE [LARGE SCALE GENOMIC DNA]</scope>
    <source>
        <strain evidence="3">CGMCC 4.7093</strain>
    </source>
</reference>
<dbReference type="RefSeq" id="WP_378035798.1">
    <property type="nucleotide sequence ID" value="NZ_JBHSIV010000008.1"/>
</dbReference>
<name>A0ABV9YHZ7_9PSEU</name>
<comment type="caution">
    <text evidence="2">The sequence shown here is derived from an EMBL/GenBank/DDBJ whole genome shotgun (WGS) entry which is preliminary data.</text>
</comment>
<protein>
    <submittedName>
        <fullName evidence="2">DUF3293 domain-containing protein</fullName>
    </submittedName>
</protein>
<dbReference type="InterPro" id="IPR021710">
    <property type="entry name" value="DUF3293"/>
</dbReference>
<feature type="compositionally biased region" description="Basic and acidic residues" evidence="1">
    <location>
        <begin position="81"/>
        <end position="94"/>
    </location>
</feature>
<keyword evidence="3" id="KW-1185">Reference proteome</keyword>
<feature type="region of interest" description="Disordered" evidence="1">
    <location>
        <begin position="74"/>
        <end position="94"/>
    </location>
</feature>
<dbReference type="Pfam" id="PF11697">
    <property type="entry name" value="DUF3293"/>
    <property type="match status" value="1"/>
</dbReference>
<organism evidence="2 3">
    <name type="scientific">Actinomycetospora atypica</name>
    <dbReference type="NCBI Taxonomy" id="1290095"/>
    <lineage>
        <taxon>Bacteria</taxon>
        <taxon>Bacillati</taxon>
        <taxon>Actinomycetota</taxon>
        <taxon>Actinomycetes</taxon>
        <taxon>Pseudonocardiales</taxon>
        <taxon>Pseudonocardiaceae</taxon>
        <taxon>Actinomycetospora</taxon>
    </lineage>
</organism>
<gene>
    <name evidence="2" type="ORF">ACFPBZ_09530</name>
</gene>
<evidence type="ECO:0000313" key="2">
    <source>
        <dbReference type="EMBL" id="MFC5062445.1"/>
    </source>
</evidence>
<evidence type="ECO:0000256" key="1">
    <source>
        <dbReference type="SAM" id="MobiDB-lite"/>
    </source>
</evidence>
<dbReference type="Proteomes" id="UP001595947">
    <property type="component" value="Unassembled WGS sequence"/>
</dbReference>
<dbReference type="EMBL" id="JBHSIV010000008">
    <property type="protein sequence ID" value="MFC5062445.1"/>
    <property type="molecule type" value="Genomic_DNA"/>
</dbReference>
<proteinExistence type="predicted"/>
<sequence>METRDDRFAGYRRARLRVRDGRGRLLMEVRPDDTGATTGRFPFGVPAHVLTAENPGAERPGPRENERRQRALVAELPAGTHRWDAEAGADDGSHRERSVLVTGLSDEEAVALAARWGQDAIFRWTPEAWSVLPCDGGPASHTGWTLVSR</sequence>
<accession>A0ABV9YHZ7</accession>